<dbReference type="RefSeq" id="WP_117535377.1">
    <property type="nucleotide sequence ID" value="NZ_QVEZ01000002.1"/>
</dbReference>
<proteinExistence type="predicted"/>
<dbReference type="Proteomes" id="UP000261079">
    <property type="component" value="Unassembled WGS sequence"/>
</dbReference>
<evidence type="ECO:0000313" key="1">
    <source>
        <dbReference type="EMBL" id="RGC06631.1"/>
    </source>
</evidence>
<sequence>MYHSITIGDKNTWDDWKMIPVSRPVVAPPVEKILSVDVPGRDGTTYLSKSLTGYPVFKAREGSWEFYLDTDEWRGQNLSTPVGTGALEYLSRALAKSNSIPAQTRVRLEDDPAFFYLGRVWVNGGIKQKNGHSVVTFAYSLYPFKFLYDNIQEDWVWDTFGFETDLAVPYCKDIPLKALQNMTFRMPPSEKPSLLQAKWTGNGLLAISLAKSQTYPYEKAKELGLPAVKGDPFYSSTLDESMGKTDIGLIDNDLRYDVYEVGVSAAGAGTLNLYYQPAYL</sequence>
<name>A0A3E2V7Y7_9FIRM</name>
<gene>
    <name evidence="1" type="ORF">DW905_05020</name>
</gene>
<organism evidence="1 2">
    <name type="scientific">Faecalibacterium prausnitzii</name>
    <dbReference type="NCBI Taxonomy" id="853"/>
    <lineage>
        <taxon>Bacteria</taxon>
        <taxon>Bacillati</taxon>
        <taxon>Bacillota</taxon>
        <taxon>Clostridia</taxon>
        <taxon>Eubacteriales</taxon>
        <taxon>Oscillospiraceae</taxon>
        <taxon>Faecalibacterium</taxon>
    </lineage>
</organism>
<dbReference type="EMBL" id="QVEZ01000002">
    <property type="protein sequence ID" value="RGC06631.1"/>
    <property type="molecule type" value="Genomic_DNA"/>
</dbReference>
<comment type="caution">
    <text evidence="1">The sequence shown here is derived from an EMBL/GenBank/DDBJ whole genome shotgun (WGS) entry which is preliminary data.</text>
</comment>
<accession>A0A3E2V7Y7</accession>
<protein>
    <submittedName>
        <fullName evidence="1">Uncharacterized protein</fullName>
    </submittedName>
</protein>
<reference evidence="1 2" key="1">
    <citation type="submission" date="2018-08" db="EMBL/GenBank/DDBJ databases">
        <title>A genome reference for cultivated species of the human gut microbiota.</title>
        <authorList>
            <person name="Zou Y."/>
            <person name="Xue W."/>
            <person name="Luo G."/>
        </authorList>
    </citation>
    <scope>NUCLEOTIDE SEQUENCE [LARGE SCALE GENOMIC DNA]</scope>
    <source>
        <strain evidence="1 2">AM42-11AC</strain>
    </source>
</reference>
<evidence type="ECO:0000313" key="2">
    <source>
        <dbReference type="Proteomes" id="UP000261079"/>
    </source>
</evidence>
<dbReference type="AlphaFoldDB" id="A0A3E2V7Y7"/>